<dbReference type="AlphaFoldDB" id="A0A7W9LQA9"/>
<keyword evidence="2" id="KW-1185">Reference proteome</keyword>
<organism evidence="1 2">
    <name type="scientific">Streptomyces caelestis</name>
    <dbReference type="NCBI Taxonomy" id="36816"/>
    <lineage>
        <taxon>Bacteria</taxon>
        <taxon>Bacillati</taxon>
        <taxon>Actinomycetota</taxon>
        <taxon>Actinomycetes</taxon>
        <taxon>Kitasatosporales</taxon>
        <taxon>Streptomycetaceae</taxon>
        <taxon>Streptomyces</taxon>
    </lineage>
</organism>
<sequence length="67" mass="7577">MVDVGLAAVAVTATLLVMNKDGCFHRRHLLAETRRHLALVQRGRRRDPGLDDRIVNEALAAHCTRYR</sequence>
<evidence type="ECO:0000313" key="1">
    <source>
        <dbReference type="EMBL" id="MBB5792104.1"/>
    </source>
</evidence>
<dbReference type="EMBL" id="JACHNE010000001">
    <property type="protein sequence ID" value="MBB5792104.1"/>
    <property type="molecule type" value="Genomic_DNA"/>
</dbReference>
<protein>
    <submittedName>
        <fullName evidence="1">Uncharacterized protein YaiI (UPF0178 family)</fullName>
    </submittedName>
</protein>
<accession>A0A7W9LQA9</accession>
<comment type="caution">
    <text evidence="1">The sequence shown here is derived from an EMBL/GenBank/DDBJ whole genome shotgun (WGS) entry which is preliminary data.</text>
</comment>
<gene>
    <name evidence="1" type="ORF">HDA41_000068</name>
</gene>
<reference evidence="1 2" key="1">
    <citation type="submission" date="2020-08" db="EMBL/GenBank/DDBJ databases">
        <title>Sequencing the genomes of 1000 actinobacteria strains.</title>
        <authorList>
            <person name="Klenk H.-P."/>
        </authorList>
    </citation>
    <scope>NUCLEOTIDE SEQUENCE [LARGE SCALE GENOMIC DNA]</scope>
    <source>
        <strain evidence="1 2">DSM 40084</strain>
    </source>
</reference>
<evidence type="ECO:0000313" key="2">
    <source>
        <dbReference type="Proteomes" id="UP000590647"/>
    </source>
</evidence>
<proteinExistence type="predicted"/>
<dbReference type="Proteomes" id="UP000590647">
    <property type="component" value="Unassembled WGS sequence"/>
</dbReference>
<name>A0A7W9LQA9_9ACTN</name>
<dbReference type="RefSeq" id="WP_184979572.1">
    <property type="nucleotide sequence ID" value="NZ_JACHNE010000001.1"/>
</dbReference>